<dbReference type="InterPro" id="IPR005358">
    <property type="entry name" value="Puta_zinc/iron-chelating_dom"/>
</dbReference>
<dbReference type="Proteomes" id="UP000428328">
    <property type="component" value="Chromosome"/>
</dbReference>
<protein>
    <submittedName>
        <fullName evidence="1">YkgJ family cysteine cluster protein</fullName>
    </submittedName>
</protein>
<reference evidence="1 2" key="1">
    <citation type="submission" date="2019-11" db="EMBL/GenBank/DDBJ databases">
        <authorList>
            <person name="Zheng R.K."/>
            <person name="Sun C.M."/>
        </authorList>
    </citation>
    <scope>NUCLEOTIDE SEQUENCE [LARGE SCALE GENOMIC DNA]</scope>
    <source>
        <strain evidence="1 2">SRB007</strain>
    </source>
</reference>
<dbReference type="KEGG" id="psel:GM415_02175"/>
<proteinExistence type="predicted"/>
<name>A0A6I6JAA1_9BACT</name>
<accession>A0A6I6JAA1</accession>
<keyword evidence="2" id="KW-1185">Reference proteome</keyword>
<dbReference type="EMBL" id="CP046400">
    <property type="protein sequence ID" value="QGY38991.1"/>
    <property type="molecule type" value="Genomic_DNA"/>
</dbReference>
<sequence length="232" mass="25719">MVFRSNTNLQNTSENTLRCKRCGACCRNGGPALHEEDLPILEDGTIQLADIVTLRPGERAYDQVAESIVPLEAEILKIRGRDNTWTCRYFSPEGQSCGIYETRPLECELLFCRDTEPLAQVYDKGRLTRADLLPAGHPLLELVAEHDAKCAPHDMEALAKRARTGDDEAGLALKEMVLFDKELRRLVAEKAGTGTDMTDFLFGRPLSTLLGVMNIKVYAVGDSIRFGFAQGD</sequence>
<evidence type="ECO:0000313" key="1">
    <source>
        <dbReference type="EMBL" id="QGY38991.1"/>
    </source>
</evidence>
<gene>
    <name evidence="1" type="ORF">GM415_02175</name>
</gene>
<dbReference type="Pfam" id="PF03692">
    <property type="entry name" value="CxxCxxCC"/>
    <property type="match status" value="1"/>
</dbReference>
<organism evidence="1 2">
    <name type="scientific">Pseudodesulfovibrio cashew</name>
    <dbReference type="NCBI Taxonomy" id="2678688"/>
    <lineage>
        <taxon>Bacteria</taxon>
        <taxon>Pseudomonadati</taxon>
        <taxon>Thermodesulfobacteriota</taxon>
        <taxon>Desulfovibrionia</taxon>
        <taxon>Desulfovibrionales</taxon>
        <taxon>Desulfovibrionaceae</taxon>
    </lineage>
</organism>
<dbReference type="AlphaFoldDB" id="A0A6I6JAA1"/>
<evidence type="ECO:0000313" key="2">
    <source>
        <dbReference type="Proteomes" id="UP000428328"/>
    </source>
</evidence>